<organism evidence="9 10">
    <name type="scientific">Caballeronia novacaledonica</name>
    <dbReference type="NCBI Taxonomy" id="1544861"/>
    <lineage>
        <taxon>Bacteria</taxon>
        <taxon>Pseudomonadati</taxon>
        <taxon>Pseudomonadota</taxon>
        <taxon>Betaproteobacteria</taxon>
        <taxon>Burkholderiales</taxon>
        <taxon>Burkholderiaceae</taxon>
        <taxon>Caballeronia</taxon>
    </lineage>
</organism>
<dbReference type="InterPro" id="IPR003018">
    <property type="entry name" value="GAF"/>
</dbReference>
<dbReference type="EC" id="2.7.13.3" evidence="2"/>
<dbReference type="InterPro" id="IPR005467">
    <property type="entry name" value="His_kinase_dom"/>
</dbReference>
<evidence type="ECO:0000313" key="10">
    <source>
        <dbReference type="Proteomes" id="UP001055111"/>
    </source>
</evidence>
<feature type="domain" description="Protein kinase" evidence="5">
    <location>
        <begin position="1"/>
        <end position="256"/>
    </location>
</feature>
<dbReference type="SUPFAM" id="SSF55874">
    <property type="entry name" value="ATPase domain of HSP90 chaperone/DNA topoisomerase II/histidine kinase"/>
    <property type="match status" value="1"/>
</dbReference>
<protein>
    <recommendedName>
        <fullName evidence="2">histidine kinase</fullName>
        <ecNumber evidence="2">2.7.13.3</ecNumber>
    </recommendedName>
</protein>
<feature type="coiled-coil region" evidence="4">
    <location>
        <begin position="1572"/>
        <end position="1599"/>
    </location>
</feature>
<dbReference type="Pfam" id="PF02518">
    <property type="entry name" value="HATPase_c"/>
    <property type="match status" value="1"/>
</dbReference>
<comment type="caution">
    <text evidence="9">The sequence shown here is derived from an EMBL/GenBank/DDBJ whole genome shotgun (WGS) entry which is preliminary data.</text>
</comment>
<comment type="catalytic activity">
    <reaction evidence="1">
        <text>ATP + protein L-histidine = ADP + protein N-phospho-L-histidine.</text>
        <dbReference type="EC" id="2.7.13.3"/>
    </reaction>
</comment>
<dbReference type="SUPFAM" id="SSF52540">
    <property type="entry name" value="P-loop containing nucleoside triphosphate hydrolases"/>
    <property type="match status" value="1"/>
</dbReference>
<dbReference type="Gene3D" id="3.40.50.300">
    <property type="entry name" value="P-loop containing nucleotide triphosphate hydrolases"/>
    <property type="match status" value="1"/>
</dbReference>
<dbReference type="PANTHER" id="PTHR43642">
    <property type="entry name" value="HYBRID SIGNAL TRANSDUCTION HISTIDINE KINASE G"/>
    <property type="match status" value="1"/>
</dbReference>
<evidence type="ECO:0000259" key="7">
    <source>
        <dbReference type="PROSITE" id="PS50112"/>
    </source>
</evidence>
<dbReference type="PROSITE" id="PS50113">
    <property type="entry name" value="PAC"/>
    <property type="match status" value="1"/>
</dbReference>
<dbReference type="InterPro" id="IPR029016">
    <property type="entry name" value="GAF-like_dom_sf"/>
</dbReference>
<dbReference type="Pfam" id="PF00069">
    <property type="entry name" value="Pkinase"/>
    <property type="match status" value="1"/>
</dbReference>
<reference evidence="9" key="1">
    <citation type="submission" date="2022-09" db="EMBL/GenBank/DDBJ databases">
        <title>Isolation and characterization of 3-chlorobenzoate degrading bacteria from soils in Shizuoka.</title>
        <authorList>
            <person name="Ifat A."/>
            <person name="Ogawa N."/>
            <person name="Kimbara K."/>
            <person name="Moriuchi R."/>
            <person name="Dohra H."/>
            <person name="Shintani M."/>
        </authorList>
    </citation>
    <scope>NUCLEOTIDE SEQUENCE</scope>
    <source>
        <strain evidence="9">19CS4-2</strain>
    </source>
</reference>
<evidence type="ECO:0000259" key="5">
    <source>
        <dbReference type="PROSITE" id="PS50011"/>
    </source>
</evidence>
<dbReference type="SMART" id="SM00387">
    <property type="entry name" value="HATPase_c"/>
    <property type="match status" value="1"/>
</dbReference>
<dbReference type="CDD" id="cd14014">
    <property type="entry name" value="STKc_PknB_like"/>
    <property type="match status" value="1"/>
</dbReference>
<dbReference type="SUPFAM" id="SSF55785">
    <property type="entry name" value="PYP-like sensor domain (PAS domain)"/>
    <property type="match status" value="1"/>
</dbReference>
<evidence type="ECO:0000313" key="9">
    <source>
        <dbReference type="EMBL" id="GJH28981.1"/>
    </source>
</evidence>
<dbReference type="Pfam" id="PF13191">
    <property type="entry name" value="AAA_16"/>
    <property type="match status" value="1"/>
</dbReference>
<dbReference type="PROSITE" id="PS50112">
    <property type="entry name" value="PAS"/>
    <property type="match status" value="1"/>
</dbReference>
<dbReference type="Pfam" id="PF13426">
    <property type="entry name" value="PAS_9"/>
    <property type="match status" value="1"/>
</dbReference>
<evidence type="ECO:0000259" key="6">
    <source>
        <dbReference type="PROSITE" id="PS50109"/>
    </source>
</evidence>
<dbReference type="InterPro" id="IPR004358">
    <property type="entry name" value="Sig_transdc_His_kin-like_C"/>
</dbReference>
<dbReference type="InterPro" id="IPR041664">
    <property type="entry name" value="AAA_16"/>
</dbReference>
<dbReference type="NCBIfam" id="TIGR00229">
    <property type="entry name" value="sensory_box"/>
    <property type="match status" value="1"/>
</dbReference>
<dbReference type="InterPro" id="IPR035965">
    <property type="entry name" value="PAS-like_dom_sf"/>
</dbReference>
<dbReference type="CDD" id="cd00082">
    <property type="entry name" value="HisKA"/>
    <property type="match status" value="1"/>
</dbReference>
<dbReference type="EMBL" id="BPUS01000019">
    <property type="protein sequence ID" value="GJH28981.1"/>
    <property type="molecule type" value="Genomic_DNA"/>
</dbReference>
<dbReference type="InterPro" id="IPR053159">
    <property type="entry name" value="Hybrid_Histidine_Kinase"/>
</dbReference>
<dbReference type="PANTHER" id="PTHR43642:SF1">
    <property type="entry name" value="HYBRID SIGNAL TRANSDUCTION HISTIDINE KINASE G"/>
    <property type="match status" value="1"/>
</dbReference>
<name>A0AA37MRZ9_9BURK</name>
<dbReference type="InterPro" id="IPR036890">
    <property type="entry name" value="HATPase_C_sf"/>
</dbReference>
<dbReference type="Gene3D" id="1.10.510.10">
    <property type="entry name" value="Transferase(Phosphotransferase) domain 1"/>
    <property type="match status" value="1"/>
</dbReference>
<dbReference type="GO" id="GO:0000155">
    <property type="term" value="F:phosphorelay sensor kinase activity"/>
    <property type="evidence" value="ECO:0007669"/>
    <property type="project" value="InterPro"/>
</dbReference>
<dbReference type="Pfam" id="PF01590">
    <property type="entry name" value="GAF"/>
    <property type="match status" value="1"/>
</dbReference>
<feature type="domain" description="PAC" evidence="8">
    <location>
        <begin position="1532"/>
        <end position="1581"/>
    </location>
</feature>
<accession>A0AA37MRZ9</accession>
<feature type="domain" description="PAS" evidence="7">
    <location>
        <begin position="1457"/>
        <end position="1499"/>
    </location>
</feature>
<dbReference type="Gene3D" id="3.30.450.20">
    <property type="entry name" value="PAS domain"/>
    <property type="match status" value="1"/>
</dbReference>
<dbReference type="SUPFAM" id="SSF55781">
    <property type="entry name" value="GAF domain-like"/>
    <property type="match status" value="1"/>
</dbReference>
<dbReference type="SMART" id="SM00065">
    <property type="entry name" value="GAF"/>
    <property type="match status" value="1"/>
</dbReference>
<gene>
    <name evidence="9" type="ORF">CBA19CS42_30715</name>
</gene>
<dbReference type="PROSITE" id="PS50109">
    <property type="entry name" value="HIS_KIN"/>
    <property type="match status" value="1"/>
</dbReference>
<evidence type="ECO:0000256" key="2">
    <source>
        <dbReference type="ARBA" id="ARBA00012438"/>
    </source>
</evidence>
<dbReference type="Gene3D" id="1.10.287.130">
    <property type="match status" value="1"/>
</dbReference>
<keyword evidence="4" id="KW-0175">Coiled coil</keyword>
<dbReference type="PROSITE" id="PS50011">
    <property type="entry name" value="PROTEIN_KINASE_DOM"/>
    <property type="match status" value="1"/>
</dbReference>
<dbReference type="Gene3D" id="3.30.565.10">
    <property type="entry name" value="Histidine kinase-like ATPase, C-terminal domain"/>
    <property type="match status" value="1"/>
</dbReference>
<dbReference type="CDD" id="cd00130">
    <property type="entry name" value="PAS"/>
    <property type="match status" value="1"/>
</dbReference>
<dbReference type="SMART" id="SM00091">
    <property type="entry name" value="PAS"/>
    <property type="match status" value="1"/>
</dbReference>
<dbReference type="InterPro" id="IPR011009">
    <property type="entry name" value="Kinase-like_dom_sf"/>
</dbReference>
<dbReference type="InterPro" id="IPR000700">
    <property type="entry name" value="PAS-assoc_C"/>
</dbReference>
<dbReference type="InterPro" id="IPR003661">
    <property type="entry name" value="HisK_dim/P_dom"/>
</dbReference>
<evidence type="ECO:0000259" key="8">
    <source>
        <dbReference type="PROSITE" id="PS50113"/>
    </source>
</evidence>
<dbReference type="SUPFAM" id="SSF56112">
    <property type="entry name" value="Protein kinase-like (PK-like)"/>
    <property type="match status" value="1"/>
</dbReference>
<evidence type="ECO:0000256" key="1">
    <source>
        <dbReference type="ARBA" id="ARBA00000085"/>
    </source>
</evidence>
<dbReference type="Proteomes" id="UP001055111">
    <property type="component" value="Unassembled WGS sequence"/>
</dbReference>
<evidence type="ECO:0000256" key="3">
    <source>
        <dbReference type="ARBA" id="ARBA00022553"/>
    </source>
</evidence>
<dbReference type="InterPro" id="IPR000719">
    <property type="entry name" value="Prot_kinase_dom"/>
</dbReference>
<dbReference type="SMART" id="SM00388">
    <property type="entry name" value="HisKA"/>
    <property type="match status" value="1"/>
</dbReference>
<dbReference type="InterPro" id="IPR003594">
    <property type="entry name" value="HATPase_dom"/>
</dbReference>
<dbReference type="SMART" id="SM00220">
    <property type="entry name" value="S_TKc"/>
    <property type="match status" value="1"/>
</dbReference>
<dbReference type="GO" id="GO:0005524">
    <property type="term" value="F:ATP binding"/>
    <property type="evidence" value="ECO:0007669"/>
    <property type="project" value="InterPro"/>
</dbReference>
<keyword evidence="3" id="KW-0597">Phosphoprotein</keyword>
<dbReference type="InterPro" id="IPR027417">
    <property type="entry name" value="P-loop_NTPase"/>
</dbReference>
<feature type="domain" description="Histidine kinase" evidence="6">
    <location>
        <begin position="1608"/>
        <end position="1826"/>
    </location>
</feature>
<proteinExistence type="predicted"/>
<dbReference type="RefSeq" id="WP_238216057.1">
    <property type="nucleotide sequence ID" value="NZ_BPUS01000019.1"/>
</dbReference>
<dbReference type="PRINTS" id="PR00344">
    <property type="entry name" value="BCTRLSENSOR"/>
</dbReference>
<sequence length="1839" mass="204009">MSWTDGERIFWRAKRPTQSGAYFLLTRLAAQHPWPASVERLAHEFELRDELDGAWAVRPIELIRENGHTVLVLEDPGGEPLAQLLGAPMQLDQFFHYAVGIASVLSQLHQKGFVHKDLKPAHILVNCADAQARLTGFGLASRLPRERQAPESPETIAGTLAYMAPEQTGRMNRSIDSRSDLYSLGVTLYQMLTGALPFTAADPMEWVHCHIARKPVPPNERVGRVPTAISRIVMKLLAKTAEERYQTASGVEHDLRLCFAHWQRRQTIGTFPLGQRDASDRLLIPEKLYGRESEVNKLVAAFDRIVKSGKPELVLISGYSGIGKSSVVNELHKLLVPPRGTFASGKFDQYKRDIPYATLVEAFKSLVRPLIGKPDTELAHWRAALLDALDANAALMTELIPELKLVIGEPPAVPELEPQQAQRRFMLVFQRFLAVFAQKDHPLALFVDDLQWLDAATLDLLEVLLVHSDLRHLMLIGAYRDNEVNTRHPLTGKLLAIRNAGVSINEIRLAPLDLSHVRQMIHESLHCEPERVQPLARLVHDKTGGNPFFVIQFLQTLVEGDLLTFDHASGQWRWDIDLIHAEGYTDNVVDLMIGKLSRLPPGTQNALQQLACLGSTANINTLATVLGMSAEQVHKALWDACRQGLVEQLKSAYRFGHDRIHEAAYSLIPEAARADAHLRIGRLLAAGTTPDKHEEAIFEIVAQLNRGAALMSSRSEREQLAELNLLAGQRARASTAYASALTYLEKCAELLGDNSWDRHHQLTFDLELNRAACEFLTGQSSRAEKRLTALSTRATTTSQKASVACLHTDVCTTLDMSSRAVSVCLDYLSHVGIDWAPHPSDAEVRREYELIKLHLGARSIEELIDLPVMEDTESLATAEVLTKLFAPALQTDGNLVALMSCKAINLSIDRGNCDASCFAYVLLSRVAGPRFGDYRFGFRFGQLGYDLVEQRGLKRFEAKTYLCFSIFSVRWMKPVQACHDLLRRAFAAANRLGDIPYAAYACNSMNSDLLFAGASLAEAQAEAERGLAYVQRMHFGLVIDFISTQIAIIRTLRGLTSTFGCFDHALFDEPQIERRLSDNPALAVTACCYWIRKLQARYLASAYTEALDAAAKAQPLLWTSSSFYEECDYHFYTALALAATSGAATPANRPEQLAAMKGHLRQIKIWAGNCPENFADRAELLSAEIFRIEGRENEAARCYEQAIRAAQASGFLHNEALANELASHFYSSRGLAKIGRLYMRDARYSYQQWGADGKVRQLERTHSYLRTSDPGSDAIRTIATPVEQLDLATVLKVSQAVSSDLVSEKLIDMIMHTAMEQAGAERGVLVLSNDEELRLSAEFIIDSDTMRLHLRDAPVSTTLLPEAVLYHAIRSRETVIVDDAVTDSRFNADPYVRQFRARSILCLPLVSQAKLIGALYLENNLTACVFSPTRIAVLKLLASQAAIALENARLYRELAEREAKIRRLVDANIIGIIVWNAEGVILEANDAFLRMVGYERDDFGPDGVRWHDLTPQEWRPVSLEALEQTAQTGKAQPYEMEYLRKDGSRVPVIVGLATFEASRREGVAFVLDLTERKLAEEEVRLSEQRYREAQSELAHANRVATIGQLAASIAHEVSQPISAAVMNARVGLRWLRAEPLQIVEIRQALDRVVSDGDRALGVVSRIRQLIKKAPPRKELVDINSTIREVVELTRSEASRCGASVESQLSEGLPPVAGDHIQLQQVLLNLVINSLEAMTGVNDGRRHLTISSEPAPAEPNSIIVTVRDTGPGFAPDSAKLLFSPFYTTKQSGLGMGLSICSSIVRSFGGQMWASTIAPHGAVIQFTLPAVPSVWPEATQEESDD</sequence>
<dbReference type="InterPro" id="IPR000014">
    <property type="entry name" value="PAS"/>
</dbReference>
<evidence type="ECO:0000256" key="4">
    <source>
        <dbReference type="SAM" id="Coils"/>
    </source>
</evidence>
<dbReference type="Gene3D" id="3.30.450.40">
    <property type="match status" value="1"/>
</dbReference>